<dbReference type="EMBL" id="QGKY02000164">
    <property type="protein sequence ID" value="KAF2592872.1"/>
    <property type="molecule type" value="Genomic_DNA"/>
</dbReference>
<evidence type="ECO:0000313" key="1">
    <source>
        <dbReference type="EMBL" id="KAF2592872.1"/>
    </source>
</evidence>
<evidence type="ECO:0000313" key="3">
    <source>
        <dbReference type="Proteomes" id="UP000266723"/>
    </source>
</evidence>
<proteinExistence type="predicted"/>
<reference evidence="1" key="1">
    <citation type="submission" date="2019-12" db="EMBL/GenBank/DDBJ databases">
        <title>Genome sequencing and annotation of Brassica cretica.</title>
        <authorList>
            <person name="Studholme D.J."/>
            <person name="Sarris P.F."/>
        </authorList>
    </citation>
    <scope>NUCLEOTIDE SEQUENCE</scope>
    <source>
        <strain evidence="1">PFS-102/07</strain>
        <tissue evidence="1">Leaf</tissue>
    </source>
</reference>
<gene>
    <name evidence="2" type="ORF">DY000_02060636</name>
    <name evidence="1" type="ORF">F2Q70_00043487</name>
</gene>
<dbReference type="EMBL" id="QGKV02001556">
    <property type="protein sequence ID" value="KAF3519467.1"/>
    <property type="molecule type" value="Genomic_DNA"/>
</dbReference>
<dbReference type="Proteomes" id="UP000266723">
    <property type="component" value="Unassembled WGS sequence"/>
</dbReference>
<name>A0A3N6RN76_BRACR</name>
<dbReference type="AlphaFoldDB" id="A0A3N6RN76"/>
<comment type="caution">
    <text evidence="1">The sequence shown here is derived from an EMBL/GenBank/DDBJ whole genome shotgun (WGS) entry which is preliminary data.</text>
</comment>
<reference evidence="2" key="2">
    <citation type="submission" date="2019-12" db="EMBL/GenBank/DDBJ databases">
        <authorList>
            <person name="Studholme D.J."/>
            <person name="Sarris P."/>
        </authorList>
    </citation>
    <scope>NUCLEOTIDE SEQUENCE</scope>
    <source>
        <strain evidence="2">PFS-1207/04</strain>
        <tissue evidence="2">Leaf</tissue>
    </source>
</reference>
<evidence type="ECO:0000313" key="2">
    <source>
        <dbReference type="EMBL" id="KAF3519467.1"/>
    </source>
</evidence>
<keyword evidence="3" id="KW-1185">Reference proteome</keyword>
<protein>
    <submittedName>
        <fullName evidence="1">Uncharacterized protein</fullName>
    </submittedName>
</protein>
<accession>A0A3N6RN76</accession>
<reference evidence="2 3" key="3">
    <citation type="journal article" date="2020" name="BMC Genomics">
        <title>Intraspecific diversification of the crop wild relative Brassica cretica Lam. using demographic model selection.</title>
        <authorList>
            <person name="Kioukis A."/>
            <person name="Michalopoulou V.A."/>
            <person name="Briers L."/>
            <person name="Pirintsos S."/>
            <person name="Studholme D.J."/>
            <person name="Pavlidis P."/>
            <person name="Sarris P.F."/>
        </authorList>
    </citation>
    <scope>NUCLEOTIDE SEQUENCE [LARGE SCALE GENOMIC DNA]</scope>
    <source>
        <strain evidence="3">cv. PFS-1207/04</strain>
        <strain evidence="2">PFS-1207/04</strain>
    </source>
</reference>
<organism evidence="1">
    <name type="scientific">Brassica cretica</name>
    <name type="common">Mustard</name>
    <dbReference type="NCBI Taxonomy" id="69181"/>
    <lineage>
        <taxon>Eukaryota</taxon>
        <taxon>Viridiplantae</taxon>
        <taxon>Streptophyta</taxon>
        <taxon>Embryophyta</taxon>
        <taxon>Tracheophyta</taxon>
        <taxon>Spermatophyta</taxon>
        <taxon>Magnoliopsida</taxon>
        <taxon>eudicotyledons</taxon>
        <taxon>Gunneridae</taxon>
        <taxon>Pentapetalae</taxon>
        <taxon>rosids</taxon>
        <taxon>malvids</taxon>
        <taxon>Brassicales</taxon>
        <taxon>Brassicaceae</taxon>
        <taxon>Brassiceae</taxon>
        <taxon>Brassica</taxon>
    </lineage>
</organism>
<sequence length="132" mass="15224">MEQMIENKYKLFLGPSQKHNLSIERYWLNFNVGRMVMEAGFSRKLSKSSYQKNVNWVRRMHLGMLVLVKSSEEYFCMDASKTGINCLMKVISRICIDGCGNKKIAFNAENVVNQGYSDYWSAQSEKSGDQVD</sequence>